<evidence type="ECO:0000313" key="4">
    <source>
        <dbReference type="EMBL" id="RXW24454.1"/>
    </source>
</evidence>
<dbReference type="STRING" id="2316362.A0A4Q2DYN3"/>
<feature type="compositionally biased region" description="Low complexity" evidence="2">
    <location>
        <begin position="427"/>
        <end position="437"/>
    </location>
</feature>
<evidence type="ECO:0000256" key="1">
    <source>
        <dbReference type="ARBA" id="ARBA00023125"/>
    </source>
</evidence>
<feature type="compositionally biased region" description="Polar residues" evidence="2">
    <location>
        <begin position="221"/>
        <end position="234"/>
    </location>
</feature>
<feature type="domain" description="HTH CENPB-type" evidence="3">
    <location>
        <begin position="313"/>
        <end position="386"/>
    </location>
</feature>
<dbReference type="InterPro" id="IPR009057">
    <property type="entry name" value="Homeodomain-like_sf"/>
</dbReference>
<evidence type="ECO:0000313" key="5">
    <source>
        <dbReference type="Proteomes" id="UP000290288"/>
    </source>
</evidence>
<dbReference type="OrthoDB" id="9909311at2759"/>
<dbReference type="PROSITE" id="PS51253">
    <property type="entry name" value="HTH_CENPB"/>
    <property type="match status" value="1"/>
</dbReference>
<organism evidence="4 5">
    <name type="scientific">Candolleomyces aberdarensis</name>
    <dbReference type="NCBI Taxonomy" id="2316362"/>
    <lineage>
        <taxon>Eukaryota</taxon>
        <taxon>Fungi</taxon>
        <taxon>Dikarya</taxon>
        <taxon>Basidiomycota</taxon>
        <taxon>Agaricomycotina</taxon>
        <taxon>Agaricomycetes</taxon>
        <taxon>Agaricomycetidae</taxon>
        <taxon>Agaricales</taxon>
        <taxon>Agaricineae</taxon>
        <taxon>Psathyrellaceae</taxon>
        <taxon>Candolleomyces</taxon>
    </lineage>
</organism>
<dbReference type="GO" id="GO:0003677">
    <property type="term" value="F:DNA binding"/>
    <property type="evidence" value="ECO:0007669"/>
    <property type="project" value="UniProtKB-KW"/>
</dbReference>
<dbReference type="SUPFAM" id="SSF46689">
    <property type="entry name" value="Homeodomain-like"/>
    <property type="match status" value="2"/>
</dbReference>
<feature type="compositionally biased region" description="Pro residues" evidence="2">
    <location>
        <begin position="416"/>
        <end position="426"/>
    </location>
</feature>
<dbReference type="Proteomes" id="UP000290288">
    <property type="component" value="Unassembled WGS sequence"/>
</dbReference>
<accession>A0A4Q2DYN3</accession>
<sequence>MEVVANNSYPCYRPEYRPDRCPSQTSSAAAAALSACDENWIYPNYTISPQAASAYGRVQLPSMYTSHRPPDQSYPSPSPSVPSPGPRLPSQLDYSSNSSGASTPPEGLSGDFSPRAALLGPVRNSRTRGLSISYKHGRRHSISDSQLDEVDQDDISRPGTPLDARGDLMPPLSLTIPPNMDGVQMQSPYQPATPGSICSPYMAYNDYRGPTHLDGRPPSPALSNRASGSPSSMGQYPFPGDSLPPTAGKRGVKKHTKKKLDSQAKKRICQYHLQHQNARQEDIAEQYGIERSTVSKILKHKNYWLNVDDSAETHSKNRPSKFPELEEVMRRWLQECIDNDTSISDSLVRSRALEIAKTLRISEDKFKASSGWIENFKHRHGIRSGKWTQGVKNAPVSQNPNPGLNGFQSATTLPLLVPPSSNPYPTPSSSGSSSSESLIQADSPDSECSRTGEHGDSGRPSLQRLNDQGAEWSSERVPPLQLTNTDDTQSSMIEDGEQHPPYLVYPPLPNDPDVPTVALAEEAINTLMFFLDALEQPIIKDHERDTLTTVKHALFQYASGVPFTRD</sequence>
<gene>
    <name evidence="4" type="ORF">EST38_g1455</name>
</gene>
<evidence type="ECO:0000259" key="3">
    <source>
        <dbReference type="PROSITE" id="PS51253"/>
    </source>
</evidence>
<dbReference type="PANTHER" id="PTHR19303:SF70">
    <property type="entry name" value="HTH CENPB-TYPE DOMAIN-CONTAINING PROTEIN"/>
    <property type="match status" value="1"/>
</dbReference>
<proteinExistence type="predicted"/>
<comment type="caution">
    <text evidence="4">The sequence shown here is derived from an EMBL/GenBank/DDBJ whole genome shotgun (WGS) entry which is preliminary data.</text>
</comment>
<feature type="region of interest" description="Disordered" evidence="2">
    <location>
        <begin position="62"/>
        <end position="191"/>
    </location>
</feature>
<keyword evidence="5" id="KW-1185">Reference proteome</keyword>
<feature type="compositionally biased region" description="Polar residues" evidence="2">
    <location>
        <begin position="92"/>
        <end position="102"/>
    </location>
</feature>
<dbReference type="Gene3D" id="1.10.10.60">
    <property type="entry name" value="Homeodomain-like"/>
    <property type="match status" value="2"/>
</dbReference>
<dbReference type="Pfam" id="PF03221">
    <property type="entry name" value="HTH_Tnp_Tc5"/>
    <property type="match status" value="1"/>
</dbReference>
<dbReference type="PANTHER" id="PTHR19303">
    <property type="entry name" value="TRANSPOSON"/>
    <property type="match status" value="1"/>
</dbReference>
<dbReference type="EMBL" id="SDEE01000019">
    <property type="protein sequence ID" value="RXW24454.1"/>
    <property type="molecule type" value="Genomic_DNA"/>
</dbReference>
<feature type="compositionally biased region" description="Basic and acidic residues" evidence="2">
    <location>
        <begin position="447"/>
        <end position="457"/>
    </location>
</feature>
<feature type="compositionally biased region" description="Polar residues" evidence="2">
    <location>
        <begin position="481"/>
        <end position="492"/>
    </location>
</feature>
<evidence type="ECO:0000256" key="2">
    <source>
        <dbReference type="SAM" id="MobiDB-lite"/>
    </source>
</evidence>
<dbReference type="AlphaFoldDB" id="A0A4Q2DYN3"/>
<reference evidence="4 5" key="1">
    <citation type="submission" date="2019-01" db="EMBL/GenBank/DDBJ databases">
        <title>Draft genome sequence of Psathyrella aberdarensis IHI B618.</title>
        <authorList>
            <person name="Buettner E."/>
            <person name="Kellner H."/>
        </authorList>
    </citation>
    <scope>NUCLEOTIDE SEQUENCE [LARGE SCALE GENOMIC DNA]</scope>
    <source>
        <strain evidence="4 5">IHI B618</strain>
    </source>
</reference>
<dbReference type="InterPro" id="IPR050863">
    <property type="entry name" value="CenT-Element_Derived"/>
</dbReference>
<feature type="compositionally biased region" description="Polar residues" evidence="2">
    <location>
        <begin position="386"/>
        <end position="412"/>
    </location>
</feature>
<dbReference type="InterPro" id="IPR006600">
    <property type="entry name" value="HTH_CenpB_DNA-bd_dom"/>
</dbReference>
<keyword evidence="1" id="KW-0238">DNA-binding</keyword>
<dbReference type="SMART" id="SM00674">
    <property type="entry name" value="CENPB"/>
    <property type="match status" value="1"/>
</dbReference>
<name>A0A4Q2DYN3_9AGAR</name>
<feature type="compositionally biased region" description="Pro residues" evidence="2">
    <location>
        <begin position="76"/>
        <end position="87"/>
    </location>
</feature>
<dbReference type="GO" id="GO:0005634">
    <property type="term" value="C:nucleus"/>
    <property type="evidence" value="ECO:0007669"/>
    <property type="project" value="TreeGrafter"/>
</dbReference>
<protein>
    <recommendedName>
        <fullName evidence="3">HTH CENPB-type domain-containing protein</fullName>
    </recommendedName>
</protein>
<feature type="region of interest" description="Disordered" evidence="2">
    <location>
        <begin position="384"/>
        <end position="502"/>
    </location>
</feature>
<feature type="region of interest" description="Disordered" evidence="2">
    <location>
        <begin position="208"/>
        <end position="264"/>
    </location>
</feature>